<evidence type="ECO:0000313" key="6">
    <source>
        <dbReference type="Proteomes" id="UP001530315"/>
    </source>
</evidence>
<feature type="domain" description="EF-hand" evidence="3">
    <location>
        <begin position="1302"/>
        <end position="1337"/>
    </location>
</feature>
<keyword evidence="1" id="KW-0106">Calcium</keyword>
<feature type="transmembrane region" description="Helical" evidence="2">
    <location>
        <begin position="1051"/>
        <end position="1068"/>
    </location>
</feature>
<evidence type="ECO:0000256" key="1">
    <source>
        <dbReference type="ARBA" id="ARBA00022837"/>
    </source>
</evidence>
<evidence type="ECO:0000259" key="3">
    <source>
        <dbReference type="PROSITE" id="PS50222"/>
    </source>
</evidence>
<dbReference type="PROSITE" id="PS00018">
    <property type="entry name" value="EF_HAND_1"/>
    <property type="match status" value="2"/>
</dbReference>
<keyword evidence="2" id="KW-1133">Transmembrane helix</keyword>
<dbReference type="Gene3D" id="1.10.238.10">
    <property type="entry name" value="EF-hand"/>
    <property type="match status" value="1"/>
</dbReference>
<dbReference type="SMART" id="SM00054">
    <property type="entry name" value="EFh"/>
    <property type="match status" value="2"/>
</dbReference>
<evidence type="ECO:0000256" key="2">
    <source>
        <dbReference type="SAM" id="Phobius"/>
    </source>
</evidence>
<dbReference type="CDD" id="cd00051">
    <property type="entry name" value="EFh"/>
    <property type="match status" value="1"/>
</dbReference>
<evidence type="ECO:0000259" key="4">
    <source>
        <dbReference type="PROSITE" id="PS51278"/>
    </source>
</evidence>
<dbReference type="SUPFAM" id="SSF47473">
    <property type="entry name" value="EF-hand"/>
    <property type="match status" value="1"/>
</dbReference>
<dbReference type="EMBL" id="JALLAZ020000593">
    <property type="protein sequence ID" value="KAL3791420.1"/>
    <property type="molecule type" value="Genomic_DNA"/>
</dbReference>
<dbReference type="Pfam" id="PF13499">
    <property type="entry name" value="EF-hand_7"/>
    <property type="match status" value="1"/>
</dbReference>
<keyword evidence="2" id="KW-0472">Membrane</keyword>
<gene>
    <name evidence="5" type="ORF">ACHAW5_005794</name>
</gene>
<name>A0ABD3PTP1_9STRA</name>
<sequence length="1541" mass="171784">MTSSDDRRNPTTTLSLMAAYVVFGVFHELAHLAAASWLLPSQSFAFGWTSPHLDASSWSMGGRPASLLRDAARAVLGRYSLIRIPATDDDQDATVRAIRRAGWVCSLTLAALCHLLHVTARRRRTNPRVKEETSSHAIARKVLAGFDGMSIFLNPAVPFAAYITAMEAIATDFLGFIPIHPHDRLDSSSAHHFIICFCGNFGVLLLNPSWLSVDGGRTALDILEKMVNVTMMRGAQSGGVVTFEPDHYSTKNKIKSSSSLPPPIHGVRSRVVNAKRTDLSKGVRNKVVKDNCERLSGNLRGWDKSEYNTNSGGGQLVRGFFGHTRFATSSKASFDGTHPHIWSERRLYNVYPLGLSSSSLSASIDCGSRSIGVENYITHNGDFDFFKVNGKFYDVEVVQLWLENVLGTPMPTTVDSATIAGVIDLLRCQGSFALSARYALCLTLTNSKVESDPTVAYPTIEDYEEIAKPFEKVLNELLDSNQSKVSLEDISSDEEMRTRFALMVSESLRGNLDALSSHKQRGFALAMSKLSKFISSDDEDADLANFVRATIFAFFDNDLLHSTRLFLQNAKGSFGLMIASSLDAHRQTCFAARGQTMSIAFYPRKGLICYGSEQAAVKAGLNYENPGGNIVQGDRREAENAVRLDLDDLGGEICLLDWGFAEDAEPAISSPNRHLVVQKMMNNRVNVVLLHQSHQKFKPLSKRLTLLENNEFIKPLLGECTDPVLADIQDIPRVCKQIQDDWRDVGLNRMTAWNLANCIRARMSDIVEGKIERHGGTVDILVTGCEVSLWVAEQFVSDLQKSFPKLFVKAVSSNKILGLFGQELPMPCTGFPYSQKSMDMKDPIIIIVSHSGGTFGPLACSNLLQSFSSSIFTVTSEWDTQIGKQLRSMYSDDLLSSRIFSTEVGVRPAEPCSVSVVATHQLLTNIFGHICITIISDPHSSRAAGSVIRERDLQILERCNQDGLKALEEIVGVDCKGNFIHEKRSKTERELRSAGDLWANHILENVKAYVMSFLYIVVTVTSGFPLISALAKAFGLTGSEGAFYIIRFLDALIYFWLPQINITIIRMVERRNLRHRMVGRTVVIGDCPWVAQSAEAFLSKIFACSYSIAGLTVLSGNPADHLVHRHTHRVVRGSLLVCGRPDGRLPALTSLEVNQASSIQSLGGTCESITIGHNKSKLPLSHRAIHLKSHRPLFLSEKILDNIDQEVDLVQQRREKIIESQRSSLSRAASFIFESTRIRKFEGSFLELSLSRSRQAKTTRSSASLLGAYVNLERDARKKRTESDDIQQPELNVINSMIKDHQGIENTRRVFSEIDVDCDGVVSLEEFIVAYQKIDADTSKEHLQKMFEEADVNNSGKLTFDEFLRVARMPNLLAELGTKNRDSRGLVQVQASKEQYFGEEIRKHSPPGVDSMTMSRSQHFSMELYESRIASLQRFVAMTVMFHQIGYRVQTFFHKVSFGLFGYRMDRTHSIMRIATTASPVSGADVRERMEELRLTLKIERSVHLISRTWKKWKTERRGDLSPEGGGKYEVEVQKLLKEGK</sequence>
<feature type="transmembrane region" description="Helical" evidence="2">
    <location>
        <begin position="12"/>
        <end position="39"/>
    </location>
</feature>
<accession>A0ABD3PTP1</accession>
<proteinExistence type="predicted"/>
<reference evidence="5 6" key="1">
    <citation type="submission" date="2024-10" db="EMBL/GenBank/DDBJ databases">
        <title>Updated reference genomes for cyclostephanoid diatoms.</title>
        <authorList>
            <person name="Roberts W.R."/>
            <person name="Alverson A.J."/>
        </authorList>
    </citation>
    <scope>NUCLEOTIDE SEQUENCE [LARGE SCALE GENOMIC DNA]</scope>
    <source>
        <strain evidence="5 6">AJA276-08</strain>
    </source>
</reference>
<dbReference type="InterPro" id="IPR002048">
    <property type="entry name" value="EF_hand_dom"/>
</dbReference>
<dbReference type="PROSITE" id="PS50222">
    <property type="entry name" value="EF_HAND_2"/>
    <property type="match status" value="2"/>
</dbReference>
<keyword evidence="6" id="KW-1185">Reference proteome</keyword>
<organism evidence="5 6">
    <name type="scientific">Stephanodiscus triporus</name>
    <dbReference type="NCBI Taxonomy" id="2934178"/>
    <lineage>
        <taxon>Eukaryota</taxon>
        <taxon>Sar</taxon>
        <taxon>Stramenopiles</taxon>
        <taxon>Ochrophyta</taxon>
        <taxon>Bacillariophyta</taxon>
        <taxon>Coscinodiscophyceae</taxon>
        <taxon>Thalassiosirophycidae</taxon>
        <taxon>Stephanodiscales</taxon>
        <taxon>Stephanodiscaceae</taxon>
        <taxon>Stephanodiscus</taxon>
    </lineage>
</organism>
<evidence type="ECO:0000313" key="5">
    <source>
        <dbReference type="EMBL" id="KAL3791420.1"/>
    </source>
</evidence>
<feature type="transmembrane region" description="Helical" evidence="2">
    <location>
        <begin position="1008"/>
        <end position="1031"/>
    </location>
</feature>
<dbReference type="InterPro" id="IPR018247">
    <property type="entry name" value="EF_Hand_1_Ca_BS"/>
</dbReference>
<evidence type="ECO:0008006" key="7">
    <source>
        <dbReference type="Google" id="ProtNLM"/>
    </source>
</evidence>
<dbReference type="InterPro" id="IPR011992">
    <property type="entry name" value="EF-hand-dom_pair"/>
</dbReference>
<comment type="caution">
    <text evidence="5">The sequence shown here is derived from an EMBL/GenBank/DDBJ whole genome shotgun (WGS) entry which is preliminary data.</text>
</comment>
<feature type="domain" description="Glutamine amidotransferase type-2" evidence="4">
    <location>
        <begin position="198"/>
        <end position="507"/>
    </location>
</feature>
<keyword evidence="2" id="KW-0812">Transmembrane</keyword>
<dbReference type="InterPro" id="IPR017932">
    <property type="entry name" value="GATase_2_dom"/>
</dbReference>
<dbReference type="PROSITE" id="PS51278">
    <property type="entry name" value="GATASE_TYPE_2"/>
    <property type="match status" value="1"/>
</dbReference>
<protein>
    <recommendedName>
        <fullName evidence="7">Calmodulin</fullName>
    </recommendedName>
</protein>
<feature type="domain" description="EF-hand" evidence="3">
    <location>
        <begin position="1338"/>
        <end position="1373"/>
    </location>
</feature>
<dbReference type="Proteomes" id="UP001530315">
    <property type="component" value="Unassembled WGS sequence"/>
</dbReference>